<evidence type="ECO:0000256" key="1">
    <source>
        <dbReference type="ARBA" id="ARBA00022679"/>
    </source>
</evidence>
<evidence type="ECO:0000313" key="3">
    <source>
        <dbReference type="EMBL" id="KAK0325471.1"/>
    </source>
</evidence>
<dbReference type="Proteomes" id="UP001168146">
    <property type="component" value="Unassembled WGS sequence"/>
</dbReference>
<dbReference type="CDD" id="cd02440">
    <property type="entry name" value="AdoMet_MTases"/>
    <property type="match status" value="1"/>
</dbReference>
<evidence type="ECO:0008006" key="5">
    <source>
        <dbReference type="Google" id="ProtNLM"/>
    </source>
</evidence>
<dbReference type="AlphaFoldDB" id="A0AAN6FX15"/>
<comment type="similarity">
    <text evidence="2">Belongs to the class I-like SAM-binding methyltransferase superfamily. Erg6/SMT family.</text>
</comment>
<dbReference type="Gene3D" id="3.40.50.150">
    <property type="entry name" value="Vaccinia Virus protein VP39"/>
    <property type="match status" value="1"/>
</dbReference>
<accession>A0AAN6FX15</accession>
<dbReference type="EMBL" id="JASUXU010000007">
    <property type="protein sequence ID" value="KAK0325471.1"/>
    <property type="molecule type" value="Genomic_DNA"/>
</dbReference>
<dbReference type="Pfam" id="PF13489">
    <property type="entry name" value="Methyltransf_23"/>
    <property type="match status" value="1"/>
</dbReference>
<organism evidence="3 4">
    <name type="scientific">Friedmanniomyces endolithicus</name>
    <dbReference type="NCBI Taxonomy" id="329885"/>
    <lineage>
        <taxon>Eukaryota</taxon>
        <taxon>Fungi</taxon>
        <taxon>Dikarya</taxon>
        <taxon>Ascomycota</taxon>
        <taxon>Pezizomycotina</taxon>
        <taxon>Dothideomycetes</taxon>
        <taxon>Dothideomycetidae</taxon>
        <taxon>Mycosphaerellales</taxon>
        <taxon>Teratosphaeriaceae</taxon>
        <taxon>Friedmanniomyces</taxon>
    </lineage>
</organism>
<comment type="caution">
    <text evidence="3">The sequence shown here is derived from an EMBL/GenBank/DDBJ whole genome shotgun (WGS) entry which is preliminary data.</text>
</comment>
<protein>
    <recommendedName>
        <fullName evidence="5">Methyltransferase type 11 domain-containing protein</fullName>
    </recommendedName>
</protein>
<name>A0AAN6FX15_9PEZI</name>
<dbReference type="SUPFAM" id="SSF53335">
    <property type="entry name" value="S-adenosyl-L-methionine-dependent methyltransferases"/>
    <property type="match status" value="1"/>
</dbReference>
<sequence length="323" mass="36444">MARRIRLREVIGGLVAGFTILLGTQLSFRICQHHLLLLPQLTQSRSAVLANRGSASPSVEEYYNGLESRLGYWLLLGNARHCGYWEAGTLWPFPIGRAQRAMEEKAYTRLALTNGSKVLDAGAGSGLVASYMAHKGLLVEGVDLTQRHVREAQRIIRDRGLEGRVTVRLGDYHELPGSEYRAGSYDGVYTMETFVHADDPRKVLGNFHRLLRPGGVLVLHEADFRWDSEVLNDVLRLSHCQNTLKEGTYEQLLQEAGFGEITLEDYSDNVLPLWRLFGVIGAIPYDLMRLFGLQKRFTNVMAGVEAYRHWDQGRYISVRAVKL</sequence>
<dbReference type="InterPro" id="IPR050447">
    <property type="entry name" value="Erg6_SMT_methyltransf"/>
</dbReference>
<dbReference type="GO" id="GO:0006696">
    <property type="term" value="P:ergosterol biosynthetic process"/>
    <property type="evidence" value="ECO:0007669"/>
    <property type="project" value="TreeGrafter"/>
</dbReference>
<keyword evidence="1" id="KW-0808">Transferase</keyword>
<dbReference type="InterPro" id="IPR029063">
    <property type="entry name" value="SAM-dependent_MTases_sf"/>
</dbReference>
<dbReference type="PANTHER" id="PTHR44068">
    <property type="entry name" value="ZGC:194242"/>
    <property type="match status" value="1"/>
</dbReference>
<evidence type="ECO:0000313" key="4">
    <source>
        <dbReference type="Proteomes" id="UP001168146"/>
    </source>
</evidence>
<reference evidence="3" key="1">
    <citation type="submission" date="2021-12" db="EMBL/GenBank/DDBJ databases">
        <title>Black yeast isolated from Biological Soil Crust.</title>
        <authorList>
            <person name="Kurbessoian T."/>
        </authorList>
    </citation>
    <scope>NUCLEOTIDE SEQUENCE</scope>
    <source>
        <strain evidence="3">CCFEE 5208</strain>
    </source>
</reference>
<dbReference type="GO" id="GO:0003838">
    <property type="term" value="F:sterol 24-C-methyltransferase activity"/>
    <property type="evidence" value="ECO:0007669"/>
    <property type="project" value="TreeGrafter"/>
</dbReference>
<proteinExistence type="inferred from homology"/>
<dbReference type="GO" id="GO:0005783">
    <property type="term" value="C:endoplasmic reticulum"/>
    <property type="evidence" value="ECO:0007669"/>
    <property type="project" value="TreeGrafter"/>
</dbReference>
<evidence type="ECO:0000256" key="2">
    <source>
        <dbReference type="ARBA" id="ARBA00038188"/>
    </source>
</evidence>
<dbReference type="PANTHER" id="PTHR44068:SF1">
    <property type="entry name" value="HYPOTHETICAL LOC100005854"/>
    <property type="match status" value="1"/>
</dbReference>
<gene>
    <name evidence="3" type="ORF">LTR82_003754</name>
</gene>